<accession>G4YKV9</accession>
<dbReference type="EMBL" id="JH159151">
    <property type="protein sequence ID" value="EGZ29451.1"/>
    <property type="molecule type" value="Genomic_DNA"/>
</dbReference>
<dbReference type="GO" id="GO:0004722">
    <property type="term" value="F:protein serine/threonine phosphatase activity"/>
    <property type="evidence" value="ECO:0007669"/>
    <property type="project" value="UniProtKB-UniRule"/>
</dbReference>
<dbReference type="SMR" id="G4YKV9"/>
<name>G4YKV9_PHYSP</name>
<evidence type="ECO:0000256" key="6">
    <source>
        <dbReference type="ARBA" id="ARBA00023242"/>
    </source>
</evidence>
<dbReference type="Pfam" id="PF04722">
    <property type="entry name" value="Ssu72"/>
    <property type="match status" value="1"/>
</dbReference>
<dbReference type="InParanoid" id="G4YKV9"/>
<sequence>MLHFLFGRKERKPKKSKKSSSNNSMQSPEPRRPMFAMVCANNVNRSAAAHESLSAAGLRVCSYGAGRQVTFPGKTSSDARTFKFLTPYADMHSILEKEDAALFSGNGVLQILERDMPIKKAPERWQSLSNKQLLDIDVVVCLDYVMFLTVLEGGLADLSWLCVFADIQMRIRLSFKTKQLHIICLDTEDTPEEALTGGARVLDLCRELNVPSDELTEELVKTVVEKFEKEHERQMFYLGLHM</sequence>
<evidence type="ECO:0000256" key="2">
    <source>
        <dbReference type="ARBA" id="ARBA00008978"/>
    </source>
</evidence>
<feature type="compositionally biased region" description="Basic residues" evidence="10">
    <location>
        <begin position="9"/>
        <end position="18"/>
    </location>
</feature>
<dbReference type="RefSeq" id="XP_009516726.1">
    <property type="nucleotide sequence ID" value="XM_009518431.1"/>
</dbReference>
<dbReference type="GO" id="GO:0005634">
    <property type="term" value="C:nucleus"/>
    <property type="evidence" value="ECO:0007669"/>
    <property type="project" value="UniProtKB-SubCell"/>
</dbReference>
<dbReference type="InterPro" id="IPR006811">
    <property type="entry name" value="RNA_pol_II_suA"/>
</dbReference>
<dbReference type="GeneID" id="20637914"/>
<proteinExistence type="inferred from homology"/>
<comment type="catalytic activity">
    <reaction evidence="7 9">
        <text>O-phospho-L-seryl-[protein] + H2O = L-seryl-[protein] + phosphate</text>
        <dbReference type="Rhea" id="RHEA:20629"/>
        <dbReference type="Rhea" id="RHEA-COMP:9863"/>
        <dbReference type="Rhea" id="RHEA-COMP:11604"/>
        <dbReference type="ChEBI" id="CHEBI:15377"/>
        <dbReference type="ChEBI" id="CHEBI:29999"/>
        <dbReference type="ChEBI" id="CHEBI:43474"/>
        <dbReference type="ChEBI" id="CHEBI:83421"/>
        <dbReference type="EC" id="3.1.3.16"/>
    </reaction>
</comment>
<evidence type="ECO:0000256" key="7">
    <source>
        <dbReference type="ARBA" id="ARBA00047761"/>
    </source>
</evidence>
<evidence type="ECO:0000256" key="9">
    <source>
        <dbReference type="RuleBase" id="RU369031"/>
    </source>
</evidence>
<dbReference type="Proteomes" id="UP000002640">
    <property type="component" value="Unassembled WGS sequence"/>
</dbReference>
<evidence type="ECO:0000256" key="5">
    <source>
        <dbReference type="ARBA" id="ARBA00022912"/>
    </source>
</evidence>
<comment type="catalytic activity">
    <reaction evidence="8 9">
        <text>O-phospho-L-threonyl-[protein] + H2O = L-threonyl-[protein] + phosphate</text>
        <dbReference type="Rhea" id="RHEA:47004"/>
        <dbReference type="Rhea" id="RHEA-COMP:11060"/>
        <dbReference type="Rhea" id="RHEA-COMP:11605"/>
        <dbReference type="ChEBI" id="CHEBI:15377"/>
        <dbReference type="ChEBI" id="CHEBI:30013"/>
        <dbReference type="ChEBI" id="CHEBI:43474"/>
        <dbReference type="ChEBI" id="CHEBI:61977"/>
        <dbReference type="EC" id="3.1.3.16"/>
    </reaction>
</comment>
<gene>
    <name evidence="11" type="ORF">PHYSODRAFT_249278</name>
</gene>
<feature type="region of interest" description="Disordered" evidence="10">
    <location>
        <begin position="9"/>
        <end position="33"/>
    </location>
</feature>
<comment type="similarity">
    <text evidence="2 9">Belongs to the SSU72 phosphatase family.</text>
</comment>
<evidence type="ECO:0000313" key="11">
    <source>
        <dbReference type="EMBL" id="EGZ29451.1"/>
    </source>
</evidence>
<comment type="function">
    <text evidence="9">Protein phosphatase that catalyzes the dephosphorylation of the C-terminal domain of RNA polymerase II. Plays a role in RNA processing and termination.</text>
</comment>
<keyword evidence="6 9" id="KW-0539">Nucleus</keyword>
<dbReference type="OMA" id="RPMFAMV"/>
<protein>
    <recommendedName>
        <fullName evidence="9">RNA polymerase II subunit A C-terminal domain phosphatase SSU72</fullName>
        <shortName evidence="9">CTD phosphatase SSU72</shortName>
        <ecNumber evidence="9">3.1.3.16</ecNumber>
    </recommendedName>
</protein>
<keyword evidence="5 9" id="KW-0904">Protein phosphatase</keyword>
<evidence type="ECO:0000313" key="12">
    <source>
        <dbReference type="Proteomes" id="UP000002640"/>
    </source>
</evidence>
<dbReference type="AlphaFoldDB" id="G4YKV9"/>
<evidence type="ECO:0000256" key="8">
    <source>
        <dbReference type="ARBA" id="ARBA00048336"/>
    </source>
</evidence>
<comment type="subcellular location">
    <subcellularLocation>
        <location evidence="1 9">Nucleus</location>
    </subcellularLocation>
</comment>
<dbReference type="STRING" id="1094619.G4YKV9"/>
<reference evidence="11 12" key="1">
    <citation type="journal article" date="2006" name="Science">
        <title>Phytophthora genome sequences uncover evolutionary origins and mechanisms of pathogenesis.</title>
        <authorList>
            <person name="Tyler B.M."/>
            <person name="Tripathy S."/>
            <person name="Zhang X."/>
            <person name="Dehal P."/>
            <person name="Jiang R.H."/>
            <person name="Aerts A."/>
            <person name="Arredondo F.D."/>
            <person name="Baxter L."/>
            <person name="Bensasson D."/>
            <person name="Beynon J.L."/>
            <person name="Chapman J."/>
            <person name="Damasceno C.M."/>
            <person name="Dorrance A.E."/>
            <person name="Dou D."/>
            <person name="Dickerman A.W."/>
            <person name="Dubchak I.L."/>
            <person name="Garbelotto M."/>
            <person name="Gijzen M."/>
            <person name="Gordon S.G."/>
            <person name="Govers F."/>
            <person name="Grunwald N.J."/>
            <person name="Huang W."/>
            <person name="Ivors K.L."/>
            <person name="Jones R.W."/>
            <person name="Kamoun S."/>
            <person name="Krampis K."/>
            <person name="Lamour K.H."/>
            <person name="Lee M.K."/>
            <person name="McDonald W.H."/>
            <person name="Medina M."/>
            <person name="Meijer H.J."/>
            <person name="Nordberg E.K."/>
            <person name="Maclean D.J."/>
            <person name="Ospina-Giraldo M.D."/>
            <person name="Morris P.F."/>
            <person name="Phuntumart V."/>
            <person name="Putnam N.H."/>
            <person name="Rash S."/>
            <person name="Rose J.K."/>
            <person name="Sakihama Y."/>
            <person name="Salamov A.A."/>
            <person name="Savidor A."/>
            <person name="Scheuring C.F."/>
            <person name="Smith B.M."/>
            <person name="Sobral B.W."/>
            <person name="Terry A."/>
            <person name="Torto-Alalibo T.A."/>
            <person name="Win J."/>
            <person name="Xu Z."/>
            <person name="Zhang H."/>
            <person name="Grigoriev I.V."/>
            <person name="Rokhsar D.S."/>
            <person name="Boore J.L."/>
        </authorList>
    </citation>
    <scope>NUCLEOTIDE SEQUENCE [LARGE SCALE GENOMIC DNA]</scope>
    <source>
        <strain evidence="11 12">P6497</strain>
    </source>
</reference>
<keyword evidence="12" id="KW-1185">Reference proteome</keyword>
<evidence type="ECO:0000256" key="4">
    <source>
        <dbReference type="ARBA" id="ARBA00022801"/>
    </source>
</evidence>
<keyword evidence="4 9" id="KW-0378">Hydrolase</keyword>
<dbReference type="Gene3D" id="3.40.50.2300">
    <property type="match status" value="2"/>
</dbReference>
<evidence type="ECO:0000256" key="10">
    <source>
        <dbReference type="SAM" id="MobiDB-lite"/>
    </source>
</evidence>
<dbReference type="PANTHER" id="PTHR20383">
    <property type="entry name" value="RNA POLYMERASE II SUBUNIT A C-TERMINAL DOMAIN PHOSPHATASE"/>
    <property type="match status" value="1"/>
</dbReference>
<dbReference type="KEGG" id="psoj:PHYSODRAFT_249278"/>
<dbReference type="GO" id="GO:0006397">
    <property type="term" value="P:mRNA processing"/>
    <property type="evidence" value="ECO:0007669"/>
    <property type="project" value="UniProtKB-KW"/>
</dbReference>
<organism evidence="11 12">
    <name type="scientific">Phytophthora sojae (strain P6497)</name>
    <name type="common">Soybean stem and root rot agent</name>
    <name type="synonym">Phytophthora megasperma f. sp. glycines</name>
    <dbReference type="NCBI Taxonomy" id="1094619"/>
    <lineage>
        <taxon>Eukaryota</taxon>
        <taxon>Sar</taxon>
        <taxon>Stramenopiles</taxon>
        <taxon>Oomycota</taxon>
        <taxon>Peronosporomycetes</taxon>
        <taxon>Peronosporales</taxon>
        <taxon>Peronosporaceae</taxon>
        <taxon>Phytophthora</taxon>
    </lineage>
</organism>
<dbReference type="EC" id="3.1.3.16" evidence="9"/>
<evidence type="ECO:0000256" key="1">
    <source>
        <dbReference type="ARBA" id="ARBA00004123"/>
    </source>
</evidence>
<keyword evidence="3 9" id="KW-0507">mRNA processing</keyword>
<evidence type="ECO:0000256" key="3">
    <source>
        <dbReference type="ARBA" id="ARBA00022664"/>
    </source>
</evidence>